<name>A0A0B2UWG2_TOXCA</name>
<evidence type="ECO:0000313" key="3">
    <source>
        <dbReference type="Proteomes" id="UP000031036"/>
    </source>
</evidence>
<evidence type="ECO:0000313" key="2">
    <source>
        <dbReference type="EMBL" id="KHN73584.1"/>
    </source>
</evidence>
<reference evidence="2 3" key="1">
    <citation type="submission" date="2014-11" db="EMBL/GenBank/DDBJ databases">
        <title>Genetic blueprint of the zoonotic pathogen Toxocara canis.</title>
        <authorList>
            <person name="Zhu X.-Q."/>
            <person name="Korhonen P.K."/>
            <person name="Cai H."/>
            <person name="Young N.D."/>
            <person name="Nejsum P."/>
            <person name="von Samson-Himmelstjerna G."/>
            <person name="Boag P.R."/>
            <person name="Tan P."/>
            <person name="Li Q."/>
            <person name="Min J."/>
            <person name="Yang Y."/>
            <person name="Wang X."/>
            <person name="Fang X."/>
            <person name="Hall R.S."/>
            <person name="Hofmann A."/>
            <person name="Sternberg P.W."/>
            <person name="Jex A.R."/>
            <person name="Gasser R.B."/>
        </authorList>
    </citation>
    <scope>NUCLEOTIDE SEQUENCE [LARGE SCALE GENOMIC DNA]</scope>
    <source>
        <strain evidence="2">PN_DK_2014</strain>
    </source>
</reference>
<dbReference type="AlphaFoldDB" id="A0A0B2UWG2"/>
<accession>A0A0B2UWG2</accession>
<sequence length="122" mass="13335">MGVLSLFVLLFITSTLGLNCWKGTRTTTVSSVHTILDSVECTGTNNASYCSISFRTSNISSTETYSCDSAKQCKSNGWNGEKLYCCNVNLCNEKSSAAINKSFQLLFAGSALLVFAFRYSQY</sequence>
<organism evidence="2 3">
    <name type="scientific">Toxocara canis</name>
    <name type="common">Canine roundworm</name>
    <dbReference type="NCBI Taxonomy" id="6265"/>
    <lineage>
        <taxon>Eukaryota</taxon>
        <taxon>Metazoa</taxon>
        <taxon>Ecdysozoa</taxon>
        <taxon>Nematoda</taxon>
        <taxon>Chromadorea</taxon>
        <taxon>Rhabditida</taxon>
        <taxon>Spirurina</taxon>
        <taxon>Ascaridomorpha</taxon>
        <taxon>Ascaridoidea</taxon>
        <taxon>Toxocaridae</taxon>
        <taxon>Toxocara</taxon>
    </lineage>
</organism>
<feature type="chain" id="PRO_5002095157" description="UPAR/Ly6 domain-containing protein" evidence="1">
    <location>
        <begin position="18"/>
        <end position="122"/>
    </location>
</feature>
<feature type="signal peptide" evidence="1">
    <location>
        <begin position="1"/>
        <end position="17"/>
    </location>
</feature>
<keyword evidence="1" id="KW-0732">Signal</keyword>
<comment type="caution">
    <text evidence="2">The sequence shown here is derived from an EMBL/GenBank/DDBJ whole genome shotgun (WGS) entry which is preliminary data.</text>
</comment>
<dbReference type="EMBL" id="JPKZ01003101">
    <property type="protein sequence ID" value="KHN73584.1"/>
    <property type="molecule type" value="Genomic_DNA"/>
</dbReference>
<gene>
    <name evidence="2" type="ORF">Tcan_06223</name>
</gene>
<evidence type="ECO:0008006" key="4">
    <source>
        <dbReference type="Google" id="ProtNLM"/>
    </source>
</evidence>
<evidence type="ECO:0000256" key="1">
    <source>
        <dbReference type="SAM" id="SignalP"/>
    </source>
</evidence>
<protein>
    <recommendedName>
        <fullName evidence="4">UPAR/Ly6 domain-containing protein</fullName>
    </recommendedName>
</protein>
<keyword evidence="3" id="KW-1185">Reference proteome</keyword>
<dbReference type="Proteomes" id="UP000031036">
    <property type="component" value="Unassembled WGS sequence"/>
</dbReference>
<proteinExistence type="predicted"/>